<evidence type="ECO:0000313" key="3">
    <source>
        <dbReference type="Proteomes" id="UP000182740"/>
    </source>
</evidence>
<feature type="domain" description="EAL" evidence="1">
    <location>
        <begin position="1"/>
        <end position="198"/>
    </location>
</feature>
<evidence type="ECO:0000259" key="1">
    <source>
        <dbReference type="Pfam" id="PF00563"/>
    </source>
</evidence>
<dbReference type="Pfam" id="PF00563">
    <property type="entry name" value="EAL"/>
    <property type="match status" value="1"/>
</dbReference>
<dbReference type="STRING" id="546364.SAMN04489730_3842"/>
<evidence type="ECO:0000313" key="2">
    <source>
        <dbReference type="EMBL" id="SFW74875.1"/>
    </source>
</evidence>
<dbReference type="InterPro" id="IPR001633">
    <property type="entry name" value="EAL_dom"/>
</dbReference>
<dbReference type="AlphaFoldDB" id="A0A1K1RRG5"/>
<sequence length="232" mass="24233">MDYQPIRTATGRLSAVCPRPYWLSATGARRDLADIAELAEHTGLLAAALPHVLATAARDTTTWATAGRRAPAVLLSLPGATVHDEVLLDTLTAQAVDSGVSAGWLQLGIPARTLTGTPAILRRLRELPIGSARIRLALTEVLDDHVPIQAFTTVPWATISLSSATVTALTTTPAGTTPLVAALTTIRAFGAQALTDTVAGQPPRRGFDLYHAREAITADAVHALLSASGTRA</sequence>
<dbReference type="Proteomes" id="UP000182740">
    <property type="component" value="Unassembled WGS sequence"/>
</dbReference>
<name>A0A1K1RRG5_9PSEU</name>
<dbReference type="SUPFAM" id="SSF141868">
    <property type="entry name" value="EAL domain-like"/>
    <property type="match status" value="1"/>
</dbReference>
<gene>
    <name evidence="2" type="ORF">SAMN04489730_3842</name>
</gene>
<organism evidence="2 3">
    <name type="scientific">Amycolatopsis australiensis</name>
    <dbReference type="NCBI Taxonomy" id="546364"/>
    <lineage>
        <taxon>Bacteria</taxon>
        <taxon>Bacillati</taxon>
        <taxon>Actinomycetota</taxon>
        <taxon>Actinomycetes</taxon>
        <taxon>Pseudonocardiales</taxon>
        <taxon>Pseudonocardiaceae</taxon>
        <taxon>Amycolatopsis</taxon>
    </lineage>
</organism>
<keyword evidence="3" id="KW-1185">Reference proteome</keyword>
<reference evidence="3" key="1">
    <citation type="submission" date="2016-11" db="EMBL/GenBank/DDBJ databases">
        <authorList>
            <person name="Varghese N."/>
            <person name="Submissions S."/>
        </authorList>
    </citation>
    <scope>NUCLEOTIDE SEQUENCE [LARGE SCALE GENOMIC DNA]</scope>
    <source>
        <strain evidence="3">DSM 44671</strain>
    </source>
</reference>
<dbReference type="RefSeq" id="WP_177328854.1">
    <property type="nucleotide sequence ID" value="NZ_FPJG01000006.1"/>
</dbReference>
<accession>A0A1K1RRG5</accession>
<proteinExistence type="predicted"/>
<protein>
    <submittedName>
        <fullName evidence="2">EAL domain, c-di-GMP-specific phosphodiesterase class I (Or its enzymatically inactive variant)</fullName>
    </submittedName>
</protein>
<dbReference type="EMBL" id="FPJG01000006">
    <property type="protein sequence ID" value="SFW74875.1"/>
    <property type="molecule type" value="Genomic_DNA"/>
</dbReference>
<dbReference type="Gene3D" id="3.20.20.450">
    <property type="entry name" value="EAL domain"/>
    <property type="match status" value="1"/>
</dbReference>
<dbReference type="InterPro" id="IPR035919">
    <property type="entry name" value="EAL_sf"/>
</dbReference>